<dbReference type="RefSeq" id="WP_051038282.1">
    <property type="nucleotide sequence ID" value="NZ_UGRY01000003.1"/>
</dbReference>
<dbReference type="Gene3D" id="1.10.357.10">
    <property type="entry name" value="Tetracycline Repressor, domain 2"/>
    <property type="match status" value="1"/>
</dbReference>
<evidence type="ECO:0000259" key="3">
    <source>
        <dbReference type="PROSITE" id="PS50977"/>
    </source>
</evidence>
<dbReference type="PANTHER" id="PTHR30055:SF226">
    <property type="entry name" value="HTH-TYPE TRANSCRIPTIONAL REGULATOR PKSA"/>
    <property type="match status" value="1"/>
</dbReference>
<evidence type="ECO:0000313" key="5">
    <source>
        <dbReference type="Proteomes" id="UP000255467"/>
    </source>
</evidence>
<protein>
    <submittedName>
        <fullName evidence="4">DNA-binding transcriptional repressor AcrR</fullName>
    </submittedName>
</protein>
<dbReference type="STRING" id="1406858.GCA_000710895_01996"/>
<dbReference type="SUPFAM" id="SSF46689">
    <property type="entry name" value="Homeodomain-like"/>
    <property type="match status" value="1"/>
</dbReference>
<dbReference type="InterPro" id="IPR009057">
    <property type="entry name" value="Homeodomain-like_sf"/>
</dbReference>
<dbReference type="GO" id="GO:0003700">
    <property type="term" value="F:DNA-binding transcription factor activity"/>
    <property type="evidence" value="ECO:0007669"/>
    <property type="project" value="TreeGrafter"/>
</dbReference>
<evidence type="ECO:0000313" key="4">
    <source>
        <dbReference type="EMBL" id="SUD47706.1"/>
    </source>
</evidence>
<accession>A0A379JH55</accession>
<sequence length="209" mass="22930">MTHMGMDVEQLFGSGLLTTDVEQGRLLDAARTEFVEHGFRRTSVGDIARRAEVSRPTIYRRLGDKDEIVRQVVIREVVSFFLTVSSRILAKSSPEEKAIEAFVLGMHEARHHPLMAALRQFEPETLSSFLSDHLATMEPIRAAVAMALTGESLPLDGALRAADMLIRVSASFLMVPSDSLPIDDDDQARHFARTYLPAIIAASAAGGPD</sequence>
<name>A0A379JH55_9NOCA</name>
<dbReference type="InterPro" id="IPR050109">
    <property type="entry name" value="HTH-type_TetR-like_transc_reg"/>
</dbReference>
<feature type="DNA-binding region" description="H-T-H motif" evidence="2">
    <location>
        <begin position="43"/>
        <end position="62"/>
    </location>
</feature>
<keyword evidence="1 2" id="KW-0238">DNA-binding</keyword>
<gene>
    <name evidence="4" type="ORF">NCTC1934_05027</name>
</gene>
<dbReference type="PROSITE" id="PS50977">
    <property type="entry name" value="HTH_TETR_2"/>
    <property type="match status" value="1"/>
</dbReference>
<dbReference type="PANTHER" id="PTHR30055">
    <property type="entry name" value="HTH-TYPE TRANSCRIPTIONAL REGULATOR RUTR"/>
    <property type="match status" value="1"/>
</dbReference>
<dbReference type="InterPro" id="IPR001647">
    <property type="entry name" value="HTH_TetR"/>
</dbReference>
<organism evidence="4 5">
    <name type="scientific">Nocardia otitidiscaviarum</name>
    <dbReference type="NCBI Taxonomy" id="1823"/>
    <lineage>
        <taxon>Bacteria</taxon>
        <taxon>Bacillati</taxon>
        <taxon>Actinomycetota</taxon>
        <taxon>Actinomycetes</taxon>
        <taxon>Mycobacteriales</taxon>
        <taxon>Nocardiaceae</taxon>
        <taxon>Nocardia</taxon>
    </lineage>
</organism>
<dbReference type="AlphaFoldDB" id="A0A379JH55"/>
<evidence type="ECO:0000256" key="2">
    <source>
        <dbReference type="PROSITE-ProRule" id="PRU00335"/>
    </source>
</evidence>
<proteinExistence type="predicted"/>
<dbReference type="Pfam" id="PF00440">
    <property type="entry name" value="TetR_N"/>
    <property type="match status" value="1"/>
</dbReference>
<evidence type="ECO:0000256" key="1">
    <source>
        <dbReference type="ARBA" id="ARBA00023125"/>
    </source>
</evidence>
<dbReference type="GO" id="GO:0000976">
    <property type="term" value="F:transcription cis-regulatory region binding"/>
    <property type="evidence" value="ECO:0007669"/>
    <property type="project" value="TreeGrafter"/>
</dbReference>
<keyword evidence="5" id="KW-1185">Reference proteome</keyword>
<reference evidence="4 5" key="1">
    <citation type="submission" date="2018-06" db="EMBL/GenBank/DDBJ databases">
        <authorList>
            <consortium name="Pathogen Informatics"/>
            <person name="Doyle S."/>
        </authorList>
    </citation>
    <scope>NUCLEOTIDE SEQUENCE [LARGE SCALE GENOMIC DNA]</scope>
    <source>
        <strain evidence="4 5">NCTC1934</strain>
    </source>
</reference>
<dbReference type="PRINTS" id="PR00455">
    <property type="entry name" value="HTHTETR"/>
</dbReference>
<feature type="domain" description="HTH tetR-type" evidence="3">
    <location>
        <begin position="20"/>
        <end position="80"/>
    </location>
</feature>
<dbReference type="EMBL" id="UGRY01000003">
    <property type="protein sequence ID" value="SUD47706.1"/>
    <property type="molecule type" value="Genomic_DNA"/>
</dbReference>
<dbReference type="Proteomes" id="UP000255467">
    <property type="component" value="Unassembled WGS sequence"/>
</dbReference>